<evidence type="ECO:0000256" key="1">
    <source>
        <dbReference type="SAM" id="SignalP"/>
    </source>
</evidence>
<dbReference type="eggNOG" id="ENOG5033K65">
    <property type="taxonomic scope" value="Bacteria"/>
</dbReference>
<evidence type="ECO:0008006" key="4">
    <source>
        <dbReference type="Google" id="ProtNLM"/>
    </source>
</evidence>
<feature type="chain" id="PRO_5001992186" description="Cobalt transporter" evidence="1">
    <location>
        <begin position="28"/>
        <end position="116"/>
    </location>
</feature>
<name>A0A0A2MDM0_9FLAO</name>
<dbReference type="AlphaFoldDB" id="A0A0A2MDM0"/>
<protein>
    <recommendedName>
        <fullName evidence="4">Cobalt transporter</fullName>
    </recommendedName>
</protein>
<reference evidence="2 3" key="1">
    <citation type="submission" date="2013-09" db="EMBL/GenBank/DDBJ databases">
        <authorList>
            <person name="Zeng Z."/>
            <person name="Chen C."/>
        </authorList>
    </citation>
    <scope>NUCLEOTIDE SEQUENCE [LARGE SCALE GENOMIC DNA]</scope>
    <source>
        <strain evidence="2 3">GH29-5</strain>
    </source>
</reference>
<feature type="signal peptide" evidence="1">
    <location>
        <begin position="1"/>
        <end position="27"/>
    </location>
</feature>
<dbReference type="EMBL" id="JRLW01000002">
    <property type="protein sequence ID" value="KGO90389.1"/>
    <property type="molecule type" value="Genomic_DNA"/>
</dbReference>
<dbReference type="RefSeq" id="WP_026980116.1">
    <property type="nucleotide sequence ID" value="NZ_AUCZ01000007.1"/>
</dbReference>
<comment type="caution">
    <text evidence="2">The sequence shown here is derived from an EMBL/GenBank/DDBJ whole genome shotgun (WGS) entry which is preliminary data.</text>
</comment>
<keyword evidence="1" id="KW-0732">Signal</keyword>
<sequence>MSKKLQHISLSLLISLLFAIAFQSVHSYEHLVQQFTEEHCDHKYDASQTEFTHSHHDFDDCFVCKFSLSNYIPFEFFTIDFQLVAHSEQHSFFFTENPLVFSESFFSLRGPPCFIA</sequence>
<keyword evidence="3" id="KW-1185">Reference proteome</keyword>
<dbReference type="Proteomes" id="UP000030121">
    <property type="component" value="Unassembled WGS sequence"/>
</dbReference>
<gene>
    <name evidence="2" type="ORF">Q764_02220</name>
</gene>
<evidence type="ECO:0000313" key="2">
    <source>
        <dbReference type="EMBL" id="KGO90389.1"/>
    </source>
</evidence>
<organism evidence="2 3">
    <name type="scientific">Flavobacterium suncheonense GH29-5 = DSM 17707</name>
    <dbReference type="NCBI Taxonomy" id="1121899"/>
    <lineage>
        <taxon>Bacteria</taxon>
        <taxon>Pseudomonadati</taxon>
        <taxon>Bacteroidota</taxon>
        <taxon>Flavobacteriia</taxon>
        <taxon>Flavobacteriales</taxon>
        <taxon>Flavobacteriaceae</taxon>
        <taxon>Flavobacterium</taxon>
    </lineage>
</organism>
<accession>A0A0A2MDM0</accession>
<dbReference type="OrthoDB" id="1445232at2"/>
<evidence type="ECO:0000313" key="3">
    <source>
        <dbReference type="Proteomes" id="UP000030121"/>
    </source>
</evidence>
<proteinExistence type="predicted"/>
<dbReference type="STRING" id="1121899.GCA_000430025_01665"/>